<dbReference type="Gene3D" id="1.10.10.60">
    <property type="entry name" value="Homeodomain-like"/>
    <property type="match status" value="1"/>
</dbReference>
<dbReference type="Pfam" id="PF12833">
    <property type="entry name" value="HTH_18"/>
    <property type="match status" value="1"/>
</dbReference>
<evidence type="ECO:0000313" key="6">
    <source>
        <dbReference type="Proteomes" id="UP000071778"/>
    </source>
</evidence>
<evidence type="ECO:0000256" key="1">
    <source>
        <dbReference type="ARBA" id="ARBA00023015"/>
    </source>
</evidence>
<keyword evidence="6" id="KW-1185">Reference proteome</keyword>
<dbReference type="InterPro" id="IPR018060">
    <property type="entry name" value="HTH_AraC"/>
</dbReference>
<accession>A0A127QGB6</accession>
<dbReference type="PATRIC" id="fig|279058.18.peg.1299"/>
<evidence type="ECO:0000259" key="4">
    <source>
        <dbReference type="PROSITE" id="PS01124"/>
    </source>
</evidence>
<keyword evidence="1" id="KW-0805">Transcription regulation</keyword>
<dbReference type="EMBL" id="CP013235">
    <property type="protein sequence ID" value="AMP09100.1"/>
    <property type="molecule type" value="Genomic_DNA"/>
</dbReference>
<keyword evidence="2" id="KW-0238">DNA-binding</keyword>
<dbReference type="PRINTS" id="PR00032">
    <property type="entry name" value="HTHARAC"/>
</dbReference>
<dbReference type="InterPro" id="IPR009057">
    <property type="entry name" value="Homeodomain-like_sf"/>
</dbReference>
<feature type="domain" description="HTH araC/xylS-type" evidence="4">
    <location>
        <begin position="1"/>
        <end position="79"/>
    </location>
</feature>
<evidence type="ECO:0000313" key="5">
    <source>
        <dbReference type="EMBL" id="AMP09100.1"/>
    </source>
</evidence>
<dbReference type="PROSITE" id="PS01124">
    <property type="entry name" value="HTH_ARAC_FAMILY_2"/>
    <property type="match status" value="1"/>
</dbReference>
<sequence length="84" mass="9436">MSRELQTPASTLRRKLSQEGQSYQAIKDNLRRDLAINYLSGSSRSIEDIAISLGFADPSAFHRAFKKWTGNSPGEHRRTLSALE</sequence>
<keyword evidence="3" id="KW-0804">Transcription</keyword>
<dbReference type="AlphaFoldDB" id="A0A127QGB6"/>
<dbReference type="PANTHER" id="PTHR47894:SF1">
    <property type="entry name" value="HTH-TYPE TRANSCRIPTIONAL REGULATOR VQSM"/>
    <property type="match status" value="1"/>
</dbReference>
<dbReference type="RefSeq" id="WP_197467194.1">
    <property type="nucleotide sequence ID" value="NZ_CP013235.1"/>
</dbReference>
<dbReference type="InterPro" id="IPR020449">
    <property type="entry name" value="Tscrpt_reg_AraC-type_HTH"/>
</dbReference>
<name>A0A127QGB6_9BURK</name>
<dbReference type="GO" id="GO:0000976">
    <property type="term" value="F:transcription cis-regulatory region binding"/>
    <property type="evidence" value="ECO:0007669"/>
    <property type="project" value="TreeGrafter"/>
</dbReference>
<proteinExistence type="predicted"/>
<dbReference type="PANTHER" id="PTHR47894">
    <property type="entry name" value="HTH-TYPE TRANSCRIPTIONAL REGULATOR GADX"/>
    <property type="match status" value="1"/>
</dbReference>
<dbReference type="Proteomes" id="UP000071778">
    <property type="component" value="Chromosome"/>
</dbReference>
<dbReference type="SMART" id="SM00342">
    <property type="entry name" value="HTH_ARAC"/>
    <property type="match status" value="1"/>
</dbReference>
<organism evidence="5 6">
    <name type="scientific">Collimonas arenae</name>
    <dbReference type="NCBI Taxonomy" id="279058"/>
    <lineage>
        <taxon>Bacteria</taxon>
        <taxon>Pseudomonadati</taxon>
        <taxon>Pseudomonadota</taxon>
        <taxon>Betaproteobacteria</taxon>
        <taxon>Burkholderiales</taxon>
        <taxon>Oxalobacteraceae</taxon>
        <taxon>Collimonas</taxon>
    </lineage>
</organism>
<evidence type="ECO:0000256" key="2">
    <source>
        <dbReference type="ARBA" id="ARBA00023125"/>
    </source>
</evidence>
<protein>
    <submittedName>
        <fullName evidence="5">Bacterial regulatory helix-turn-helix s, AraC family protein</fullName>
    </submittedName>
</protein>
<dbReference type="SUPFAM" id="SSF46689">
    <property type="entry name" value="Homeodomain-like"/>
    <property type="match status" value="1"/>
</dbReference>
<evidence type="ECO:0000256" key="3">
    <source>
        <dbReference type="ARBA" id="ARBA00023163"/>
    </source>
</evidence>
<dbReference type="GO" id="GO:0005829">
    <property type="term" value="C:cytosol"/>
    <property type="evidence" value="ECO:0007669"/>
    <property type="project" value="TreeGrafter"/>
</dbReference>
<reference evidence="5 6" key="1">
    <citation type="submission" date="2015-11" db="EMBL/GenBank/DDBJ databases">
        <title>Exploring the genomic traits of fungus-feeding bacterial genus Collimonas.</title>
        <authorList>
            <person name="Song C."/>
            <person name="Schmidt R."/>
            <person name="de Jager V."/>
            <person name="Krzyzanowska D."/>
            <person name="Jongedijk E."/>
            <person name="Cankar K."/>
            <person name="Beekwilder J."/>
            <person name="van Veen A."/>
            <person name="de Boer W."/>
            <person name="van Veen J.A."/>
            <person name="Garbeva P."/>
        </authorList>
    </citation>
    <scope>NUCLEOTIDE SEQUENCE [LARGE SCALE GENOMIC DNA]</scope>
    <source>
        <strain evidence="5 6">Ter282</strain>
    </source>
</reference>
<gene>
    <name evidence="5" type="ORF">CAter282_1309</name>
</gene>
<dbReference type="GO" id="GO:0003700">
    <property type="term" value="F:DNA-binding transcription factor activity"/>
    <property type="evidence" value="ECO:0007669"/>
    <property type="project" value="InterPro"/>
</dbReference>